<sequence length="504" mass="56329">MGKNIKSFLFILIFILGIVQFKASAAESYLDKVPKTDISTSKEWIIKFNNNLDSTTINNKNITVTDENEKSVPVSISLGSNPNLVVVSPIVAGYDPGAKYNLIISSDVKSSSGQKLANTVKLQFTTSNRYIDCTSYEDLPEIDSMKFEYTPLLSNQKQGFFINAKNTDEVQYRVFVHSYTDDKSVYEELTDGYTTLNNGKITALKTLTADTNGTKYKVIIYAKRKNVQGAHKDSNTDYDNYYTDYMRCINQVDTDNSTNTTFTRYDVSIDEMTNTQANLTDKAVFVETNKFDNAASKNQIEYYVNPNNFLDNYGKYQFLKLSYTDGITADNLNNILQGKGILEGKGQVFLDAAKSNNINVAYLVAHALLESGNGTSVLANGGAKDSNGNYIYGVPVYNFFGIGAVDSDAIGGGTKTAYDNKWFTPDDGIKGGANWIAASYINNAKYKQDTIYKMRWNPEKPGEHQYATDISWAFKQIPKTIDCMKLVYDQVQNVTLNFDIPKFK</sequence>
<proteinExistence type="predicted"/>
<dbReference type="InterPro" id="IPR032812">
    <property type="entry name" value="SbsA_Ig"/>
</dbReference>
<evidence type="ECO:0000256" key="1">
    <source>
        <dbReference type="ARBA" id="ARBA00022729"/>
    </source>
</evidence>
<dbReference type="EMBL" id="JAEEGC010000031">
    <property type="protein sequence ID" value="MBV7272701.1"/>
    <property type="molecule type" value="Genomic_DNA"/>
</dbReference>
<dbReference type="Pfam" id="PF13205">
    <property type="entry name" value="Big_5"/>
    <property type="match status" value="1"/>
</dbReference>
<accession>A0A949TVM8</accession>
<dbReference type="GO" id="GO:0004040">
    <property type="term" value="F:amidase activity"/>
    <property type="evidence" value="ECO:0007669"/>
    <property type="project" value="InterPro"/>
</dbReference>
<comment type="caution">
    <text evidence="3">The sequence shown here is derived from an EMBL/GenBank/DDBJ whole genome shotgun (WGS) entry which is preliminary data.</text>
</comment>
<keyword evidence="4" id="KW-1185">Reference proteome</keyword>
<organism evidence="3 4">
    <name type="scientific">Clostridium thailandense</name>
    <dbReference type="NCBI Taxonomy" id="2794346"/>
    <lineage>
        <taxon>Bacteria</taxon>
        <taxon>Bacillati</taxon>
        <taxon>Bacillota</taxon>
        <taxon>Clostridia</taxon>
        <taxon>Eubacteriales</taxon>
        <taxon>Clostridiaceae</taxon>
        <taxon>Clostridium</taxon>
    </lineage>
</organism>
<dbReference type="SMART" id="SM00047">
    <property type="entry name" value="LYZ2"/>
    <property type="match status" value="1"/>
</dbReference>
<dbReference type="InterPro" id="IPR002901">
    <property type="entry name" value="MGlyc_endo_b_GlcNAc-like_dom"/>
</dbReference>
<name>A0A949TVM8_9CLOT</name>
<gene>
    <name evidence="3" type="ORF">I6U48_07180</name>
</gene>
<reference evidence="3" key="1">
    <citation type="submission" date="2020-12" db="EMBL/GenBank/DDBJ databases">
        <title>Clostridium thailandense sp. nov., a novel acetogenic bacterium isolated from peat land soil in Thailand.</title>
        <authorList>
            <person name="Chaikitkaew S."/>
            <person name="Birkeland N.K."/>
        </authorList>
    </citation>
    <scope>NUCLEOTIDE SEQUENCE</scope>
    <source>
        <strain evidence="3">PL3</strain>
    </source>
</reference>
<evidence type="ECO:0000259" key="2">
    <source>
        <dbReference type="SMART" id="SM00047"/>
    </source>
</evidence>
<dbReference type="Proteomes" id="UP000694308">
    <property type="component" value="Unassembled WGS sequence"/>
</dbReference>
<dbReference type="Pfam" id="PF01832">
    <property type="entry name" value="Glucosaminidase"/>
    <property type="match status" value="1"/>
</dbReference>
<feature type="domain" description="Mannosyl-glycoprotein endo-beta-N-acetylglucosamidase-like" evidence="2">
    <location>
        <begin position="334"/>
        <end position="499"/>
    </location>
</feature>
<dbReference type="AlphaFoldDB" id="A0A949TVM8"/>
<protein>
    <submittedName>
        <fullName evidence="3">Glucosaminidase domain-containing protein</fullName>
    </submittedName>
</protein>
<dbReference type="RefSeq" id="WP_218319735.1">
    <property type="nucleotide sequence ID" value="NZ_JAEEGC010000031.1"/>
</dbReference>
<evidence type="ECO:0000313" key="3">
    <source>
        <dbReference type="EMBL" id="MBV7272701.1"/>
    </source>
</evidence>
<evidence type="ECO:0000313" key="4">
    <source>
        <dbReference type="Proteomes" id="UP000694308"/>
    </source>
</evidence>
<keyword evidence="1" id="KW-0732">Signal</keyword>